<comment type="caution">
    <text evidence="2">The sequence shown here is derived from an EMBL/GenBank/DDBJ whole genome shotgun (WGS) entry which is preliminary data.</text>
</comment>
<feature type="domain" description="Thioredoxin" evidence="1">
    <location>
        <begin position="1"/>
        <end position="165"/>
    </location>
</feature>
<evidence type="ECO:0000313" key="2">
    <source>
        <dbReference type="EMBL" id="EMA36913.1"/>
    </source>
</evidence>
<dbReference type="eggNOG" id="arCOG00310">
    <property type="taxonomic scope" value="Archaea"/>
</dbReference>
<gene>
    <name evidence="2" type="ORF">C447_13647</name>
</gene>
<dbReference type="InterPro" id="IPR036249">
    <property type="entry name" value="Thioredoxin-like_sf"/>
</dbReference>
<dbReference type="PATRIC" id="fig|1132509.6.peg.3182"/>
<protein>
    <submittedName>
        <fullName evidence="2">Thioredoxin-dependent hydroperoxide peroxidase</fullName>
    </submittedName>
</protein>
<dbReference type="SUPFAM" id="SSF52833">
    <property type="entry name" value="Thioredoxin-like"/>
    <property type="match status" value="1"/>
</dbReference>
<name>M0LUS8_9EURY</name>
<keyword evidence="2" id="KW-0560">Oxidoreductase</keyword>
<dbReference type="RefSeq" id="WP_007694809.1">
    <property type="nucleotide sequence ID" value="NZ_AJRK01000083.1"/>
</dbReference>
<keyword evidence="2" id="KW-0575">Peroxidase</keyword>
<dbReference type="OrthoDB" id="146452at2157"/>
<dbReference type="Pfam" id="PF00578">
    <property type="entry name" value="AhpC-TSA"/>
    <property type="match status" value="1"/>
</dbReference>
<organism evidence="2 3">
    <name type="scientific">Halococcus hamelinensis 100A6</name>
    <dbReference type="NCBI Taxonomy" id="1132509"/>
    <lineage>
        <taxon>Archaea</taxon>
        <taxon>Methanobacteriati</taxon>
        <taxon>Methanobacteriota</taxon>
        <taxon>Stenosarchaea group</taxon>
        <taxon>Halobacteria</taxon>
        <taxon>Halobacteriales</taxon>
        <taxon>Halococcaceae</taxon>
        <taxon>Halococcus</taxon>
    </lineage>
</organism>
<proteinExistence type="predicted"/>
<evidence type="ECO:0000313" key="3">
    <source>
        <dbReference type="Proteomes" id="UP000011566"/>
    </source>
</evidence>
<reference evidence="2 3" key="1">
    <citation type="journal article" date="2014" name="PLoS Genet.">
        <title>Phylogenetically driven sequencing of extremely halophilic archaea reveals strategies for static and dynamic osmo-response.</title>
        <authorList>
            <person name="Becker E.A."/>
            <person name="Seitzer P.M."/>
            <person name="Tritt A."/>
            <person name="Larsen D."/>
            <person name="Krusor M."/>
            <person name="Yao A.I."/>
            <person name="Wu D."/>
            <person name="Madern D."/>
            <person name="Eisen J.A."/>
            <person name="Darling A.E."/>
            <person name="Facciotti M.T."/>
        </authorList>
    </citation>
    <scope>NUCLEOTIDE SEQUENCE [LARGE SCALE GENOMIC DNA]</scope>
    <source>
        <strain evidence="2 3">100A6</strain>
    </source>
</reference>
<dbReference type="AlphaFoldDB" id="M0LUS8"/>
<dbReference type="PROSITE" id="PS51352">
    <property type="entry name" value="THIOREDOXIN_2"/>
    <property type="match status" value="1"/>
</dbReference>
<keyword evidence="3" id="KW-1185">Reference proteome</keyword>
<dbReference type="EMBL" id="AOMB01000037">
    <property type="protein sequence ID" value="EMA36913.1"/>
    <property type="molecule type" value="Genomic_DNA"/>
</dbReference>
<dbReference type="GO" id="GO:0004601">
    <property type="term" value="F:peroxidase activity"/>
    <property type="evidence" value="ECO:0007669"/>
    <property type="project" value="UniProtKB-KW"/>
</dbReference>
<dbReference type="Proteomes" id="UP000011566">
    <property type="component" value="Unassembled WGS sequence"/>
</dbReference>
<sequence>MDTTAPEFSLPNAAAGPDPFSVAHLPPETRFAVLFFQRDHYCTNCRNQVQEIADRVEAFRARDAEPVSVVPEPLDRVEQWQAEYDLPYPLLADADASVGDAYDQPVRFSLLGALSDFLGRMPQVVILDRNGSEANLEVVYTYSSDSTFDRPSIDELLATLDDLAADGETTSADG</sequence>
<dbReference type="InterPro" id="IPR013766">
    <property type="entry name" value="Thioredoxin_domain"/>
</dbReference>
<accession>M0LUS8</accession>
<dbReference type="InterPro" id="IPR000866">
    <property type="entry name" value="AhpC/TSA"/>
</dbReference>
<evidence type="ECO:0000259" key="1">
    <source>
        <dbReference type="PROSITE" id="PS51352"/>
    </source>
</evidence>
<dbReference type="Gene3D" id="3.40.30.10">
    <property type="entry name" value="Glutaredoxin"/>
    <property type="match status" value="1"/>
</dbReference>